<protein>
    <submittedName>
        <fullName evidence="2">Uncharacterized protein</fullName>
    </submittedName>
</protein>
<keyword evidence="3" id="KW-1185">Reference proteome</keyword>
<organism evidence="2 3">
    <name type="scientific">Streptomyces filamentosus</name>
    <name type="common">Streptomyces roseosporus</name>
    <dbReference type="NCBI Taxonomy" id="67294"/>
    <lineage>
        <taxon>Bacteria</taxon>
        <taxon>Bacillati</taxon>
        <taxon>Actinomycetota</taxon>
        <taxon>Actinomycetes</taxon>
        <taxon>Kitasatosporales</taxon>
        <taxon>Streptomycetaceae</taxon>
        <taxon>Streptomyces</taxon>
    </lineage>
</organism>
<dbReference type="AlphaFoldDB" id="A0A919BJU0"/>
<evidence type="ECO:0000313" key="2">
    <source>
        <dbReference type="EMBL" id="GHF93939.1"/>
    </source>
</evidence>
<feature type="region of interest" description="Disordered" evidence="1">
    <location>
        <begin position="41"/>
        <end position="122"/>
    </location>
</feature>
<evidence type="ECO:0000256" key="1">
    <source>
        <dbReference type="SAM" id="MobiDB-lite"/>
    </source>
</evidence>
<feature type="compositionally biased region" description="Basic and acidic residues" evidence="1">
    <location>
        <begin position="53"/>
        <end position="66"/>
    </location>
</feature>
<dbReference type="Proteomes" id="UP000632849">
    <property type="component" value="Unassembled WGS sequence"/>
</dbReference>
<evidence type="ECO:0000313" key="3">
    <source>
        <dbReference type="Proteomes" id="UP000632849"/>
    </source>
</evidence>
<feature type="compositionally biased region" description="Basic and acidic residues" evidence="1">
    <location>
        <begin position="99"/>
        <end position="109"/>
    </location>
</feature>
<sequence>MKFRTVFGAWNGIRRTSMSPALVLRIAYGMATVRLPSLVVRHAGGRIASRARGSGESDPRMPERPRTARPRPPPAPGGRTVRSGRLPRMPAPHDGNGSGRHDAEKDGKVKNRHRSPPRRRNP</sequence>
<name>A0A919BJU0_STRFL</name>
<reference evidence="2" key="1">
    <citation type="journal article" date="2014" name="Int. J. Syst. Evol. Microbiol.">
        <title>Complete genome sequence of Corynebacterium casei LMG S-19264T (=DSM 44701T), isolated from a smear-ripened cheese.</title>
        <authorList>
            <consortium name="US DOE Joint Genome Institute (JGI-PGF)"/>
            <person name="Walter F."/>
            <person name="Albersmeier A."/>
            <person name="Kalinowski J."/>
            <person name="Ruckert C."/>
        </authorList>
    </citation>
    <scope>NUCLEOTIDE SEQUENCE</scope>
    <source>
        <strain evidence="2">JCM 4122</strain>
    </source>
</reference>
<feature type="compositionally biased region" description="Basic residues" evidence="1">
    <location>
        <begin position="110"/>
        <end position="122"/>
    </location>
</feature>
<comment type="caution">
    <text evidence="2">The sequence shown here is derived from an EMBL/GenBank/DDBJ whole genome shotgun (WGS) entry which is preliminary data.</text>
</comment>
<proteinExistence type="predicted"/>
<gene>
    <name evidence="2" type="ORF">GCM10017667_24990</name>
</gene>
<accession>A0A919BJU0</accession>
<reference evidence="2" key="2">
    <citation type="submission" date="2020-09" db="EMBL/GenBank/DDBJ databases">
        <authorList>
            <person name="Sun Q."/>
            <person name="Ohkuma M."/>
        </authorList>
    </citation>
    <scope>NUCLEOTIDE SEQUENCE</scope>
    <source>
        <strain evidence="2">JCM 4122</strain>
    </source>
</reference>
<dbReference type="EMBL" id="BNBE01000001">
    <property type="protein sequence ID" value="GHF93939.1"/>
    <property type="molecule type" value="Genomic_DNA"/>
</dbReference>